<evidence type="ECO:0000313" key="1">
    <source>
        <dbReference type="EMBL" id="MBA0626907.1"/>
    </source>
</evidence>
<dbReference type="AlphaFoldDB" id="A0A7J8SLE1"/>
<keyword evidence="2" id="KW-1185">Reference proteome</keyword>
<gene>
    <name evidence="1" type="ORF">Godav_004487</name>
</gene>
<dbReference type="EMBL" id="JABFAC010000010">
    <property type="protein sequence ID" value="MBA0626907.1"/>
    <property type="molecule type" value="Genomic_DNA"/>
</dbReference>
<proteinExistence type="predicted"/>
<reference evidence="1 2" key="1">
    <citation type="journal article" date="2019" name="Genome Biol. Evol.">
        <title>Insights into the evolution of the New World diploid cottons (Gossypium, subgenus Houzingenia) based on genome sequencing.</title>
        <authorList>
            <person name="Grover C.E."/>
            <person name="Arick M.A. 2nd"/>
            <person name="Thrash A."/>
            <person name="Conover J.L."/>
            <person name="Sanders W.S."/>
            <person name="Peterson D.G."/>
            <person name="Frelichowski J.E."/>
            <person name="Scheffler J.A."/>
            <person name="Scheffler B.E."/>
            <person name="Wendel J.F."/>
        </authorList>
    </citation>
    <scope>NUCLEOTIDE SEQUENCE [LARGE SCALE GENOMIC DNA]</scope>
    <source>
        <strain evidence="1">27</strain>
        <tissue evidence="1">Leaf</tissue>
    </source>
</reference>
<sequence>MLKVKNYAYRKTCMKAYIKSIDEKAWCAMLIGWEAPKMDDNNGKVTKLEMQWTTEEEKLANAISDALYVIFCRVDMQEFKRIAKCIVAILNHDVEYYFSCSKECPSVCIISLFELPPWLIPGLVPLGVLVQFQELALQIDACKFNRV</sequence>
<name>A0A7J8SLE1_GOSDV</name>
<protein>
    <submittedName>
        <fullName evidence="1">Uncharacterized protein</fullName>
    </submittedName>
</protein>
<evidence type="ECO:0000313" key="2">
    <source>
        <dbReference type="Proteomes" id="UP000593561"/>
    </source>
</evidence>
<organism evidence="1 2">
    <name type="scientific">Gossypium davidsonii</name>
    <name type="common">Davidson's cotton</name>
    <name type="synonym">Gossypium klotzschianum subsp. davidsonii</name>
    <dbReference type="NCBI Taxonomy" id="34287"/>
    <lineage>
        <taxon>Eukaryota</taxon>
        <taxon>Viridiplantae</taxon>
        <taxon>Streptophyta</taxon>
        <taxon>Embryophyta</taxon>
        <taxon>Tracheophyta</taxon>
        <taxon>Spermatophyta</taxon>
        <taxon>Magnoliopsida</taxon>
        <taxon>eudicotyledons</taxon>
        <taxon>Gunneridae</taxon>
        <taxon>Pentapetalae</taxon>
        <taxon>rosids</taxon>
        <taxon>malvids</taxon>
        <taxon>Malvales</taxon>
        <taxon>Malvaceae</taxon>
        <taxon>Malvoideae</taxon>
        <taxon>Gossypium</taxon>
    </lineage>
</organism>
<dbReference type="Proteomes" id="UP000593561">
    <property type="component" value="Unassembled WGS sequence"/>
</dbReference>
<accession>A0A7J8SLE1</accession>
<comment type="caution">
    <text evidence="1">The sequence shown here is derived from an EMBL/GenBank/DDBJ whole genome shotgun (WGS) entry which is preliminary data.</text>
</comment>